<gene>
    <name evidence="2" type="ORF">SAMN04488087_0972</name>
</gene>
<protein>
    <submittedName>
        <fullName evidence="2">CcmD family protein</fullName>
    </submittedName>
</protein>
<dbReference type="OrthoDB" id="886941at2"/>
<keyword evidence="1" id="KW-0472">Membrane</keyword>
<reference evidence="3" key="1">
    <citation type="submission" date="2016-11" db="EMBL/GenBank/DDBJ databases">
        <authorList>
            <person name="Varghese N."/>
            <person name="Submissions S."/>
        </authorList>
    </citation>
    <scope>NUCLEOTIDE SEQUENCE [LARGE SCALE GENOMIC DNA]</scope>
    <source>
        <strain evidence="3">DSM 22212</strain>
    </source>
</reference>
<accession>A0A1M6RV21</accession>
<proteinExistence type="predicted"/>
<dbReference type="Pfam" id="PF20077">
    <property type="entry name" value="CcmD_alt"/>
    <property type="match status" value="1"/>
</dbReference>
<evidence type="ECO:0000313" key="2">
    <source>
        <dbReference type="EMBL" id="SHK36306.1"/>
    </source>
</evidence>
<keyword evidence="1" id="KW-1133">Transmembrane helix</keyword>
<sequence>MNLRALSDTTETGLATPYDTVWATASVPTKPPEGIERVMLAEDKLYVVLAVVLIIWFGLIFFVFRTDRKLDRLERTLQERIPEANAGLTP</sequence>
<dbReference type="STRING" id="633813.SAMN04488087_0972"/>
<dbReference type="AlphaFoldDB" id="A0A1M6RV21"/>
<keyword evidence="3" id="KW-1185">Reference proteome</keyword>
<evidence type="ECO:0000313" key="3">
    <source>
        <dbReference type="Proteomes" id="UP000185812"/>
    </source>
</evidence>
<dbReference type="EMBL" id="FRAU01000002">
    <property type="protein sequence ID" value="SHK36306.1"/>
    <property type="molecule type" value="Genomic_DNA"/>
</dbReference>
<organism evidence="2 3">
    <name type="scientific">Rhodothermus profundi</name>
    <dbReference type="NCBI Taxonomy" id="633813"/>
    <lineage>
        <taxon>Bacteria</taxon>
        <taxon>Pseudomonadati</taxon>
        <taxon>Rhodothermota</taxon>
        <taxon>Rhodothermia</taxon>
        <taxon>Rhodothermales</taxon>
        <taxon>Rhodothermaceae</taxon>
        <taxon>Rhodothermus</taxon>
    </lineage>
</organism>
<keyword evidence="1" id="KW-0812">Transmembrane</keyword>
<dbReference type="Proteomes" id="UP000185812">
    <property type="component" value="Unassembled WGS sequence"/>
</dbReference>
<evidence type="ECO:0000256" key="1">
    <source>
        <dbReference type="SAM" id="Phobius"/>
    </source>
</evidence>
<feature type="transmembrane region" description="Helical" evidence="1">
    <location>
        <begin position="45"/>
        <end position="64"/>
    </location>
</feature>
<name>A0A1M6RV21_9BACT</name>
<dbReference type="RefSeq" id="WP_072714826.1">
    <property type="nucleotide sequence ID" value="NZ_FRAU01000002.1"/>
</dbReference>